<evidence type="ECO:0000256" key="9">
    <source>
        <dbReference type="ARBA" id="ARBA00023224"/>
    </source>
</evidence>
<dbReference type="PRINTS" id="PR00237">
    <property type="entry name" value="GPCRRHODOPSN"/>
</dbReference>
<evidence type="ECO:0000256" key="2">
    <source>
        <dbReference type="ARBA" id="ARBA00022475"/>
    </source>
</evidence>
<dbReference type="InterPro" id="IPR000276">
    <property type="entry name" value="GPCR_Rhodpsn"/>
</dbReference>
<dbReference type="Pfam" id="PF00001">
    <property type="entry name" value="7tm_1"/>
    <property type="match status" value="1"/>
</dbReference>
<feature type="transmembrane region" description="Helical" evidence="10">
    <location>
        <begin position="305"/>
        <end position="331"/>
    </location>
</feature>
<dbReference type="GO" id="GO:0032870">
    <property type="term" value="P:cellular response to hormone stimulus"/>
    <property type="evidence" value="ECO:0007669"/>
    <property type="project" value="TreeGrafter"/>
</dbReference>
<keyword evidence="9 10" id="KW-0807">Transducer</keyword>
<evidence type="ECO:0000256" key="8">
    <source>
        <dbReference type="ARBA" id="ARBA00023180"/>
    </source>
</evidence>
<keyword evidence="7 10" id="KW-0675">Receptor</keyword>
<sequence>MTAVGGIRYIDSSPESSIGQDDVTPNSLSVNFSIISPNYNKSSFPAYDEELAKVEVIIQAVIIMTTVLGNSVVLWTLFEQRKKLTRMHLFILHLALADLFVAFFNTLPMMVWDITHVFLGGDALCRMVTYLQSVAIYASSYVLLATAVDRYFAICHPLSSHKWSNKRVHIMVVIAWFFSFLFSLPQVVIWGRRLDKGIYNCLARFEPQWTLQFYITWLTVVIYILPTLALTLFYGMICYVVWKRGRPTTNGFASNTRFRNRTFLSNRISTRAGQNQLNRGFSEDDVQGQGVNYNRGLSRAKIRSVALTLTVVVCYFVCWSPFFICQMWAAWDESAPFTGAPGTLSLSLSPSLSLSLWPLVDFNVHFYIYIYIRSSLSLSLSLSLYLSIYLSIYLSLSDIEHFIP</sequence>
<dbReference type="PROSITE" id="PS00237">
    <property type="entry name" value="G_PROTEIN_RECEP_F1_1"/>
    <property type="match status" value="1"/>
</dbReference>
<reference evidence="12" key="1">
    <citation type="submission" date="2021-01" db="EMBL/GenBank/DDBJ databases">
        <authorList>
            <person name="Li R."/>
            <person name="Bekaert M."/>
        </authorList>
    </citation>
    <scope>NUCLEOTIDE SEQUENCE</scope>
    <source>
        <strain evidence="12">Farmed</strain>
    </source>
</reference>
<comment type="caution">
    <text evidence="10">Lacks conserved residue(s) required for the propagation of feature annotation.</text>
</comment>
<keyword evidence="4 10" id="KW-1133">Transmembrane helix</keyword>
<feature type="domain" description="G-protein coupled receptors family 1 profile" evidence="11">
    <location>
        <begin position="69"/>
        <end position="371"/>
    </location>
</feature>
<evidence type="ECO:0000256" key="5">
    <source>
        <dbReference type="ARBA" id="ARBA00023040"/>
    </source>
</evidence>
<keyword evidence="2" id="KW-1003">Cell membrane</keyword>
<gene>
    <name evidence="12" type="ORF">SPHA_4705</name>
</gene>
<evidence type="ECO:0000256" key="4">
    <source>
        <dbReference type="ARBA" id="ARBA00022989"/>
    </source>
</evidence>
<evidence type="ECO:0000256" key="10">
    <source>
        <dbReference type="RuleBase" id="RU046427"/>
    </source>
</evidence>
<keyword evidence="3 10" id="KW-0812">Transmembrane</keyword>
<organism evidence="12 13">
    <name type="scientific">Acanthosepion pharaonis</name>
    <name type="common">Pharaoh cuttlefish</name>
    <name type="synonym">Sepia pharaonis</name>
    <dbReference type="NCBI Taxonomy" id="158019"/>
    <lineage>
        <taxon>Eukaryota</taxon>
        <taxon>Metazoa</taxon>
        <taxon>Spiralia</taxon>
        <taxon>Lophotrochozoa</taxon>
        <taxon>Mollusca</taxon>
        <taxon>Cephalopoda</taxon>
        <taxon>Coleoidea</taxon>
        <taxon>Decapodiformes</taxon>
        <taxon>Sepiida</taxon>
        <taxon>Sepiina</taxon>
        <taxon>Sepiidae</taxon>
        <taxon>Acanthosepion</taxon>
    </lineage>
</organism>
<evidence type="ECO:0000256" key="7">
    <source>
        <dbReference type="ARBA" id="ARBA00023170"/>
    </source>
</evidence>
<feature type="transmembrane region" description="Helical" evidence="10">
    <location>
        <begin position="211"/>
        <end position="242"/>
    </location>
</feature>
<dbReference type="PROSITE" id="PS50262">
    <property type="entry name" value="G_PROTEIN_RECEP_F1_2"/>
    <property type="match status" value="1"/>
</dbReference>
<keyword evidence="13" id="KW-1185">Reference proteome</keyword>
<comment type="caution">
    <text evidence="12">The sequence shown here is derived from an EMBL/GenBank/DDBJ whole genome shotgun (WGS) entry which is preliminary data.</text>
</comment>
<keyword evidence="6 10" id="KW-0472">Membrane</keyword>
<evidence type="ECO:0000313" key="13">
    <source>
        <dbReference type="Proteomes" id="UP000597762"/>
    </source>
</evidence>
<dbReference type="EMBL" id="CAHIKZ030000152">
    <property type="protein sequence ID" value="CAE1156238.1"/>
    <property type="molecule type" value="Genomic_DNA"/>
</dbReference>
<dbReference type="Gene3D" id="1.20.1070.10">
    <property type="entry name" value="Rhodopsin 7-helix transmembrane proteins"/>
    <property type="match status" value="1"/>
</dbReference>
<feature type="transmembrane region" description="Helical" evidence="10">
    <location>
        <begin position="130"/>
        <end position="148"/>
    </location>
</feature>
<protein>
    <submittedName>
        <fullName evidence="12">Vasopressin V1b receptor,Vasopressin V1a receptor,Cephalotocin receptor 1</fullName>
    </submittedName>
</protein>
<evidence type="ECO:0000256" key="3">
    <source>
        <dbReference type="ARBA" id="ARBA00022692"/>
    </source>
</evidence>
<keyword evidence="5 10" id="KW-0297">G-protein coupled receptor</keyword>
<accession>A0A812AV16</accession>
<comment type="similarity">
    <text evidence="10">Belongs to the G-protein coupled receptor 1 family. Vasopressin/oxytocin receptor subfamily.</text>
</comment>
<feature type="transmembrane region" description="Helical" evidence="10">
    <location>
        <begin position="351"/>
        <end position="371"/>
    </location>
</feature>
<dbReference type="CDD" id="cd15196">
    <property type="entry name" value="7tmA_Vasopressin_Oxytocin"/>
    <property type="match status" value="1"/>
</dbReference>
<dbReference type="InterPro" id="IPR001817">
    <property type="entry name" value="Vasoprsn_rcpt"/>
</dbReference>
<evidence type="ECO:0000313" key="12">
    <source>
        <dbReference type="EMBL" id="CAE1156238.1"/>
    </source>
</evidence>
<evidence type="ECO:0000256" key="1">
    <source>
        <dbReference type="ARBA" id="ARBA00004651"/>
    </source>
</evidence>
<dbReference type="PANTHER" id="PTHR24241">
    <property type="entry name" value="NEUROPEPTIDE RECEPTOR-RELATED G-PROTEIN COUPLED RECEPTOR"/>
    <property type="match status" value="1"/>
</dbReference>
<dbReference type="PANTHER" id="PTHR24241:SF161">
    <property type="entry name" value="G-PROTEIN COUPLED RECEPTORS FAMILY 1 PROFILE DOMAIN-CONTAINING PROTEIN"/>
    <property type="match status" value="1"/>
</dbReference>
<feature type="transmembrane region" description="Helical" evidence="10">
    <location>
        <begin position="378"/>
        <end position="396"/>
    </location>
</feature>
<evidence type="ECO:0000256" key="6">
    <source>
        <dbReference type="ARBA" id="ARBA00023136"/>
    </source>
</evidence>
<keyword evidence="8 10" id="KW-0325">Glycoprotein</keyword>
<comment type="subcellular location">
    <subcellularLocation>
        <location evidence="1 10">Cell membrane</location>
        <topology evidence="1 10">Multi-pass membrane protein</topology>
    </subcellularLocation>
</comment>
<dbReference type="PRINTS" id="PR00896">
    <property type="entry name" value="VASOPRESSINR"/>
</dbReference>
<dbReference type="InterPro" id="IPR017452">
    <property type="entry name" value="GPCR_Rhodpsn_7TM"/>
</dbReference>
<feature type="transmembrane region" description="Helical" evidence="10">
    <location>
        <begin position="56"/>
        <end position="78"/>
    </location>
</feature>
<dbReference type="SUPFAM" id="SSF81321">
    <property type="entry name" value="Family A G protein-coupled receptor-like"/>
    <property type="match status" value="1"/>
</dbReference>
<dbReference type="OrthoDB" id="6435638at2759"/>
<feature type="transmembrane region" description="Helical" evidence="10">
    <location>
        <begin position="168"/>
        <end position="191"/>
    </location>
</feature>
<dbReference type="GO" id="GO:0042277">
    <property type="term" value="F:peptide binding"/>
    <property type="evidence" value="ECO:0007669"/>
    <property type="project" value="TreeGrafter"/>
</dbReference>
<feature type="transmembrane region" description="Helical" evidence="10">
    <location>
        <begin position="90"/>
        <end position="110"/>
    </location>
</feature>
<proteinExistence type="inferred from homology"/>
<dbReference type="GO" id="GO:0005000">
    <property type="term" value="F:vasopressin receptor activity"/>
    <property type="evidence" value="ECO:0007669"/>
    <property type="project" value="InterPro"/>
</dbReference>
<dbReference type="GO" id="GO:0005886">
    <property type="term" value="C:plasma membrane"/>
    <property type="evidence" value="ECO:0007669"/>
    <property type="project" value="UniProtKB-SubCell"/>
</dbReference>
<name>A0A812AV16_ACAPH</name>
<evidence type="ECO:0000259" key="11">
    <source>
        <dbReference type="PROSITE" id="PS50262"/>
    </source>
</evidence>
<dbReference type="AlphaFoldDB" id="A0A812AV16"/>
<dbReference type="Proteomes" id="UP000597762">
    <property type="component" value="Unassembled WGS sequence"/>
</dbReference>